<evidence type="ECO:0000256" key="3">
    <source>
        <dbReference type="ARBA" id="ARBA00022741"/>
    </source>
</evidence>
<keyword evidence="3" id="KW-0547">Nucleotide-binding</keyword>
<keyword evidence="4" id="KW-0418">Kinase</keyword>
<keyword evidence="8" id="KW-1185">Reference proteome</keyword>
<dbReference type="PANTHER" id="PTHR27002">
    <property type="entry name" value="RECEPTOR-LIKE SERINE/THREONINE-PROTEIN KINASE SD1-8"/>
    <property type="match status" value="1"/>
</dbReference>
<evidence type="ECO:0000313" key="7">
    <source>
        <dbReference type="EMBL" id="TVU38492.1"/>
    </source>
</evidence>
<name>A0A5J9VQ30_9POAL</name>
<dbReference type="GO" id="GO:0005524">
    <property type="term" value="F:ATP binding"/>
    <property type="evidence" value="ECO:0007669"/>
    <property type="project" value="UniProtKB-KW"/>
</dbReference>
<evidence type="ECO:0000256" key="1">
    <source>
        <dbReference type="ARBA" id="ARBA00022527"/>
    </source>
</evidence>
<comment type="caution">
    <text evidence="7">The sequence shown here is derived from an EMBL/GenBank/DDBJ whole genome shotgun (WGS) entry which is preliminary data.</text>
</comment>
<organism evidence="7 8">
    <name type="scientific">Eragrostis curvula</name>
    <name type="common">weeping love grass</name>
    <dbReference type="NCBI Taxonomy" id="38414"/>
    <lineage>
        <taxon>Eukaryota</taxon>
        <taxon>Viridiplantae</taxon>
        <taxon>Streptophyta</taxon>
        <taxon>Embryophyta</taxon>
        <taxon>Tracheophyta</taxon>
        <taxon>Spermatophyta</taxon>
        <taxon>Magnoliopsida</taxon>
        <taxon>Liliopsida</taxon>
        <taxon>Poales</taxon>
        <taxon>Poaceae</taxon>
        <taxon>PACMAD clade</taxon>
        <taxon>Chloridoideae</taxon>
        <taxon>Eragrostideae</taxon>
        <taxon>Eragrostidinae</taxon>
        <taxon>Eragrostis</taxon>
    </lineage>
</organism>
<dbReference type="InterPro" id="IPR011009">
    <property type="entry name" value="Kinase-like_dom_sf"/>
</dbReference>
<dbReference type="Gramene" id="TVU38492">
    <property type="protein sequence ID" value="TVU38492"/>
    <property type="gene ID" value="EJB05_11865"/>
</dbReference>
<dbReference type="Gene3D" id="3.30.200.20">
    <property type="entry name" value="Phosphorylase Kinase, domain 1"/>
    <property type="match status" value="1"/>
</dbReference>
<keyword evidence="5" id="KW-0067">ATP-binding</keyword>
<keyword evidence="2" id="KW-0808">Transferase</keyword>
<dbReference type="Pfam" id="PF11883">
    <property type="entry name" value="DUF3403"/>
    <property type="match status" value="1"/>
</dbReference>
<evidence type="ECO:0000256" key="5">
    <source>
        <dbReference type="ARBA" id="ARBA00022840"/>
    </source>
</evidence>
<evidence type="ECO:0000259" key="6">
    <source>
        <dbReference type="Pfam" id="PF11883"/>
    </source>
</evidence>
<protein>
    <recommendedName>
        <fullName evidence="6">S-locus receptor kinase C-terminal domain-containing protein</fullName>
    </recommendedName>
</protein>
<sequence length="195" mass="21193">MCVPLTPVRERSLEDESNQSKDLNVTLFDISTTALSTIYFATSAKLGEGGFGTVYREKLEGGQTVAVKRLSKYLMQALDEFKNEVVLIAKLQHTWKLWRESNAVSLLDEAVAGAGTFQGSEVLRCVQVGLLCVQERPEDRPHMAAVFLALGNPGAVLPQPRHPGYCTDRGSASTDGGWSSTCTTNDLTVTVVEGR</sequence>
<reference evidence="7 8" key="1">
    <citation type="journal article" date="2019" name="Sci. Rep.">
        <title>A high-quality genome of Eragrostis curvula grass provides insights into Poaceae evolution and supports new strategies to enhance forage quality.</title>
        <authorList>
            <person name="Carballo J."/>
            <person name="Santos B.A.C.M."/>
            <person name="Zappacosta D."/>
            <person name="Garbus I."/>
            <person name="Selva J.P."/>
            <person name="Gallo C.A."/>
            <person name="Diaz A."/>
            <person name="Albertini E."/>
            <person name="Caccamo M."/>
            <person name="Echenique V."/>
        </authorList>
    </citation>
    <scope>NUCLEOTIDE SEQUENCE [LARGE SCALE GENOMIC DNA]</scope>
    <source>
        <strain evidence="8">cv. Victoria</strain>
        <tissue evidence="7">Leaf</tissue>
    </source>
</reference>
<evidence type="ECO:0000256" key="4">
    <source>
        <dbReference type="ARBA" id="ARBA00022777"/>
    </source>
</evidence>
<dbReference type="GO" id="GO:0004674">
    <property type="term" value="F:protein serine/threonine kinase activity"/>
    <property type="evidence" value="ECO:0007669"/>
    <property type="project" value="UniProtKB-KW"/>
</dbReference>
<dbReference type="SUPFAM" id="SSF56112">
    <property type="entry name" value="Protein kinase-like (PK-like)"/>
    <property type="match status" value="1"/>
</dbReference>
<feature type="domain" description="S-locus receptor kinase C-terminal" evidence="6">
    <location>
        <begin position="155"/>
        <end position="195"/>
    </location>
</feature>
<accession>A0A5J9VQ30</accession>
<keyword evidence="1" id="KW-0723">Serine/threonine-protein kinase</keyword>
<dbReference type="GO" id="GO:0005886">
    <property type="term" value="C:plasma membrane"/>
    <property type="evidence" value="ECO:0007669"/>
    <property type="project" value="TreeGrafter"/>
</dbReference>
<proteinExistence type="predicted"/>
<dbReference type="EMBL" id="RWGY01000007">
    <property type="protein sequence ID" value="TVU38492.1"/>
    <property type="molecule type" value="Genomic_DNA"/>
</dbReference>
<dbReference type="AlphaFoldDB" id="A0A5J9VQ30"/>
<dbReference type="PANTHER" id="PTHR27002:SF443">
    <property type="entry name" value="RECEPTOR-LIKE SERINE_THREONINE-PROTEIN KINASE"/>
    <property type="match status" value="1"/>
</dbReference>
<evidence type="ECO:0000313" key="8">
    <source>
        <dbReference type="Proteomes" id="UP000324897"/>
    </source>
</evidence>
<gene>
    <name evidence="7" type="ORF">EJB05_11865</name>
</gene>
<feature type="non-terminal residue" evidence="7">
    <location>
        <position position="1"/>
    </location>
</feature>
<evidence type="ECO:0000256" key="2">
    <source>
        <dbReference type="ARBA" id="ARBA00022679"/>
    </source>
</evidence>
<dbReference type="Proteomes" id="UP000324897">
    <property type="component" value="Chromosome 4"/>
</dbReference>
<dbReference type="OrthoDB" id="686613at2759"/>
<dbReference type="InterPro" id="IPR021820">
    <property type="entry name" value="S-locus_recpt_kinase_C"/>
</dbReference>